<proteinExistence type="predicted"/>
<name>S7J6K9_9CHLA</name>
<evidence type="ECO:0000313" key="1">
    <source>
        <dbReference type="EMBL" id="EPP35752.1"/>
    </source>
</evidence>
<dbReference type="HOGENOM" id="CLU_131228_0_2_0"/>
<feature type="non-terminal residue" evidence="1">
    <location>
        <position position="47"/>
    </location>
</feature>
<organism evidence="1 2">
    <name type="scientific">Chlamydia ibidis</name>
    <dbReference type="NCBI Taxonomy" id="1405396"/>
    <lineage>
        <taxon>Bacteria</taxon>
        <taxon>Pseudomonadati</taxon>
        <taxon>Chlamydiota</taxon>
        <taxon>Chlamydiia</taxon>
        <taxon>Chlamydiales</taxon>
        <taxon>Chlamydiaceae</taxon>
        <taxon>Chlamydia/Chlamydophila group</taxon>
        <taxon>Chlamydia</taxon>
    </lineage>
</organism>
<evidence type="ECO:0000313" key="2">
    <source>
        <dbReference type="Proteomes" id="UP000016200"/>
    </source>
</evidence>
<gene>
    <name evidence="1" type="ORF">CP10139811_1360</name>
</gene>
<comment type="caution">
    <text evidence="1">The sequence shown here is derived from an EMBL/GenBank/DDBJ whole genome shotgun (WGS) entry which is preliminary data.</text>
</comment>
<accession>S7J6K9</accession>
<dbReference type="EMBL" id="ATNB01000010">
    <property type="protein sequence ID" value="EPP35752.1"/>
    <property type="molecule type" value="Genomic_DNA"/>
</dbReference>
<protein>
    <submittedName>
        <fullName evidence="1">Uncharacterized protein</fullName>
    </submittedName>
</protein>
<sequence>MNFLFENPPFNLIKTQFLFGNLPFHPIIIHFPSKITPLTQKSGIFSS</sequence>
<reference evidence="1 2" key="1">
    <citation type="submission" date="2013-04" db="EMBL/GenBank/DDBJ databases">
        <title>Genome sequence of Chlamydia psittaci 10-1398/11.</title>
        <authorList>
            <person name="Huot-Creasy H."/>
            <person name="McCracken C.L."/>
            <person name="Humphries M."/>
            <person name="Sachse K."/>
            <person name="Laroucau K."/>
            <person name="Bavoil P."/>
            <person name="Myers G.S."/>
        </authorList>
    </citation>
    <scope>NUCLEOTIDE SEQUENCE [LARGE SCALE GENOMIC DNA]</scope>
    <source>
        <strain evidence="1 2">10_1398_11</strain>
    </source>
</reference>
<dbReference type="Proteomes" id="UP000016200">
    <property type="component" value="Unassembled WGS sequence"/>
</dbReference>
<dbReference type="AlphaFoldDB" id="S7J6K9"/>